<protein>
    <submittedName>
        <fullName evidence="1">Uncharacterized protein</fullName>
    </submittedName>
</protein>
<dbReference type="EMBL" id="BARV01005517">
    <property type="protein sequence ID" value="GAI15774.1"/>
    <property type="molecule type" value="Genomic_DNA"/>
</dbReference>
<proteinExistence type="predicted"/>
<gene>
    <name evidence="1" type="ORF">S06H3_11409</name>
</gene>
<reference evidence="1" key="1">
    <citation type="journal article" date="2014" name="Front. Microbiol.">
        <title>High frequency of phylogenetically diverse reductive dehalogenase-homologous genes in deep subseafloor sedimentary metagenomes.</title>
        <authorList>
            <person name="Kawai M."/>
            <person name="Futagami T."/>
            <person name="Toyoda A."/>
            <person name="Takaki Y."/>
            <person name="Nishi S."/>
            <person name="Hori S."/>
            <person name="Arai W."/>
            <person name="Tsubouchi T."/>
            <person name="Morono Y."/>
            <person name="Uchiyama I."/>
            <person name="Ito T."/>
            <person name="Fujiyama A."/>
            <person name="Inagaki F."/>
            <person name="Takami H."/>
        </authorList>
    </citation>
    <scope>NUCLEOTIDE SEQUENCE</scope>
    <source>
        <strain evidence="1">Expedition CK06-06</strain>
    </source>
</reference>
<comment type="caution">
    <text evidence="1">The sequence shown here is derived from an EMBL/GenBank/DDBJ whole genome shotgun (WGS) entry which is preliminary data.</text>
</comment>
<dbReference type="AlphaFoldDB" id="X1NAU9"/>
<organism evidence="1">
    <name type="scientific">marine sediment metagenome</name>
    <dbReference type="NCBI Taxonomy" id="412755"/>
    <lineage>
        <taxon>unclassified sequences</taxon>
        <taxon>metagenomes</taxon>
        <taxon>ecological metagenomes</taxon>
    </lineage>
</organism>
<evidence type="ECO:0000313" key="1">
    <source>
        <dbReference type="EMBL" id="GAI15774.1"/>
    </source>
</evidence>
<name>X1NAU9_9ZZZZ</name>
<accession>X1NAU9</accession>
<feature type="non-terminal residue" evidence="1">
    <location>
        <position position="1"/>
    </location>
</feature>
<sequence length="42" mass="4429">SMGLNSMLLQCGQQGVSIMVRPDSPGESWYCGVLVSVDILAS</sequence>